<evidence type="ECO:0000313" key="3">
    <source>
        <dbReference type="Proteomes" id="UP000604273"/>
    </source>
</evidence>
<name>A0A8H4WN53_9HYPO</name>
<evidence type="ECO:0000313" key="2">
    <source>
        <dbReference type="EMBL" id="KAF4944583.1"/>
    </source>
</evidence>
<keyword evidence="1" id="KW-0175">Coiled coil</keyword>
<protein>
    <submittedName>
        <fullName evidence="2">Uncharacterized protein</fullName>
    </submittedName>
</protein>
<dbReference type="SUPFAM" id="SSF140453">
    <property type="entry name" value="EsxAB dimer-like"/>
    <property type="match status" value="1"/>
</dbReference>
<gene>
    <name evidence="2" type="ORF">FGADI_12587</name>
</gene>
<reference evidence="2" key="1">
    <citation type="journal article" date="2020" name="BMC Genomics">
        <title>Correction to: Identification and distribution of gene clusters required for synthesis of sphingolipid metabolism inhibitors in diverse species of the filamentous fungus Fusarium.</title>
        <authorList>
            <person name="Kim H.S."/>
            <person name="Lohmar J.M."/>
            <person name="Busman M."/>
            <person name="Brown D.W."/>
            <person name="Naumann T.A."/>
            <person name="Divon H.H."/>
            <person name="Lysoe E."/>
            <person name="Uhlig S."/>
            <person name="Proctor R.H."/>
        </authorList>
    </citation>
    <scope>NUCLEOTIDE SEQUENCE</scope>
    <source>
        <strain evidence="2">NRRL 45417</strain>
    </source>
</reference>
<dbReference type="Proteomes" id="UP000604273">
    <property type="component" value="Unassembled WGS sequence"/>
</dbReference>
<proteinExistence type="predicted"/>
<reference evidence="2" key="2">
    <citation type="submission" date="2020-05" db="EMBL/GenBank/DDBJ databases">
        <authorList>
            <person name="Kim H.-S."/>
            <person name="Proctor R.H."/>
            <person name="Brown D.W."/>
        </authorList>
    </citation>
    <scope>NUCLEOTIDE SEQUENCE</scope>
    <source>
        <strain evidence="2">NRRL 45417</strain>
    </source>
</reference>
<accession>A0A8H4WN53</accession>
<dbReference type="InterPro" id="IPR036689">
    <property type="entry name" value="ESAT-6-like_sf"/>
</dbReference>
<dbReference type="AlphaFoldDB" id="A0A8H4WN53"/>
<evidence type="ECO:0000256" key="1">
    <source>
        <dbReference type="SAM" id="Coils"/>
    </source>
</evidence>
<dbReference type="OrthoDB" id="5104545at2759"/>
<organism evidence="2 3">
    <name type="scientific">Fusarium gaditjirri</name>
    <dbReference type="NCBI Taxonomy" id="282569"/>
    <lineage>
        <taxon>Eukaryota</taxon>
        <taxon>Fungi</taxon>
        <taxon>Dikarya</taxon>
        <taxon>Ascomycota</taxon>
        <taxon>Pezizomycotina</taxon>
        <taxon>Sordariomycetes</taxon>
        <taxon>Hypocreomycetidae</taxon>
        <taxon>Hypocreales</taxon>
        <taxon>Nectriaceae</taxon>
        <taxon>Fusarium</taxon>
        <taxon>Fusarium nisikadoi species complex</taxon>
    </lineage>
</organism>
<comment type="caution">
    <text evidence="2">The sequence shown here is derived from an EMBL/GenBank/DDBJ whole genome shotgun (WGS) entry which is preliminary data.</text>
</comment>
<keyword evidence="3" id="KW-1185">Reference proteome</keyword>
<sequence length="128" mass="14580">MAAAPDMAPLKSILAFNQIVEQVARYAQRLADIRSPAQNHQEDVQAVYAKLRTTWERISKSSHVSEREKLEAEIQSHITKLEKLRQNYELGKQDAEGEYEHQVDIVVKALCEALVESTSTFLSCHKDE</sequence>
<dbReference type="EMBL" id="JABFAI010000424">
    <property type="protein sequence ID" value="KAF4944583.1"/>
    <property type="molecule type" value="Genomic_DNA"/>
</dbReference>
<feature type="coiled-coil region" evidence="1">
    <location>
        <begin position="67"/>
        <end position="98"/>
    </location>
</feature>